<keyword evidence="2" id="KW-0472">Membrane</keyword>
<gene>
    <name evidence="3" type="ORF">VW35_10185</name>
</gene>
<feature type="region of interest" description="Disordered" evidence="1">
    <location>
        <begin position="1"/>
        <end position="102"/>
    </location>
</feature>
<evidence type="ECO:0000256" key="1">
    <source>
        <dbReference type="SAM" id="MobiDB-lite"/>
    </source>
</evidence>
<evidence type="ECO:0000313" key="4">
    <source>
        <dbReference type="Proteomes" id="UP000033514"/>
    </source>
</evidence>
<accession>A0A0F5LB60</accession>
<reference evidence="3 4" key="1">
    <citation type="submission" date="2015-03" db="EMBL/GenBank/DDBJ databases">
        <authorList>
            <person name="Hassan Y.I."/>
            <person name="Lepp D."/>
            <person name="Zhou T."/>
        </authorList>
    </citation>
    <scope>NUCLEOTIDE SEQUENCE [LARGE SCALE GENOMIC DNA]</scope>
    <source>
        <strain evidence="3 4">GH2-10</strain>
    </source>
</reference>
<keyword evidence="4" id="KW-1185">Reference proteome</keyword>
<dbReference type="RefSeq" id="WP_046142928.1">
    <property type="nucleotide sequence ID" value="NZ_LAJG01000021.1"/>
</dbReference>
<evidence type="ECO:0008006" key="5">
    <source>
        <dbReference type="Google" id="ProtNLM"/>
    </source>
</evidence>
<feature type="compositionally biased region" description="Pro residues" evidence="1">
    <location>
        <begin position="36"/>
        <end position="46"/>
    </location>
</feature>
<dbReference type="Gene3D" id="1.20.5.340">
    <property type="match status" value="1"/>
</dbReference>
<keyword evidence="2" id="KW-0812">Transmembrane</keyword>
<organism evidence="3 4">
    <name type="scientific">Devosia soli</name>
    <dbReference type="NCBI Taxonomy" id="361041"/>
    <lineage>
        <taxon>Bacteria</taxon>
        <taxon>Pseudomonadati</taxon>
        <taxon>Pseudomonadota</taxon>
        <taxon>Alphaproteobacteria</taxon>
        <taxon>Hyphomicrobiales</taxon>
        <taxon>Devosiaceae</taxon>
        <taxon>Devosia</taxon>
    </lineage>
</organism>
<comment type="caution">
    <text evidence="3">The sequence shown here is derived from an EMBL/GenBank/DDBJ whole genome shotgun (WGS) entry which is preliminary data.</text>
</comment>
<dbReference type="OrthoDB" id="8480612at2"/>
<sequence>MADPKDKASAAPEPNKPGTKSAAVKPPVLEGTARPADPPKPLPDPKPAADANTDSVKAEPPNPDAKAKSDAPRPAASKPEFSKPASTVTPPPVARQKSESHAGAAWLAGLVGGVVGLGAAYGLALLGYWPSQPPTTPPEDPRIASVAASVPELQTVTGTLQDELATLTSRVASIESGNATAAAAAPSTPAANDQLAGDVAALSARIDELAGAPQEARDASAANAAAMAKLEAELAALRQSAAATQAELSTVSGQVATLQTDVSQGSAVEEGQARLPLIVSGFETAFSTGAPYDTEVTALKQALPDFAVPQSVAAQAMTGLKRPDLIARDFNAVLPDILAGRPVSPDASWQETTSDWFRGILALRPTEAVEGDGPEAVVARLEGAIDRGDFAAAKTELDALPQAMRTAVGTVANDIANQAAAQEFLTQLRQAALAQGSGA</sequence>
<name>A0A0F5LB60_9HYPH</name>
<dbReference type="PATRIC" id="fig|361041.3.peg.1396"/>
<dbReference type="STRING" id="361041.VW35_10185"/>
<evidence type="ECO:0000256" key="2">
    <source>
        <dbReference type="SAM" id="Phobius"/>
    </source>
</evidence>
<protein>
    <recommendedName>
        <fullName evidence="5">Mitochondrial inner membrane protein</fullName>
    </recommendedName>
</protein>
<proteinExistence type="predicted"/>
<dbReference type="EMBL" id="LAJG01000021">
    <property type="protein sequence ID" value="KKB78852.1"/>
    <property type="molecule type" value="Genomic_DNA"/>
</dbReference>
<dbReference type="AlphaFoldDB" id="A0A0F5LB60"/>
<feature type="transmembrane region" description="Helical" evidence="2">
    <location>
        <begin position="104"/>
        <end position="129"/>
    </location>
</feature>
<evidence type="ECO:0000313" key="3">
    <source>
        <dbReference type="EMBL" id="KKB78852.1"/>
    </source>
</evidence>
<dbReference type="Proteomes" id="UP000033514">
    <property type="component" value="Unassembled WGS sequence"/>
</dbReference>
<keyword evidence="2" id="KW-1133">Transmembrane helix</keyword>